<evidence type="ECO:0000256" key="1">
    <source>
        <dbReference type="SAM" id="MobiDB-lite"/>
    </source>
</evidence>
<dbReference type="OrthoDB" id="2865258at2759"/>
<reference evidence="2 3" key="1">
    <citation type="submission" date="2016-09" db="EMBL/GenBank/DDBJ databases">
        <title>The draft genome of Dichanthelium oligosanthes: A C3 panicoid grass species.</title>
        <authorList>
            <person name="Studer A.J."/>
            <person name="Schnable J.C."/>
            <person name="Brutnell T.P."/>
        </authorList>
    </citation>
    <scope>NUCLEOTIDE SEQUENCE [LARGE SCALE GENOMIC DNA]</scope>
    <source>
        <strain evidence="3">cv. Kellogg 1175</strain>
        <tissue evidence="2">Leaf</tissue>
    </source>
</reference>
<dbReference type="InterPro" id="IPR036412">
    <property type="entry name" value="HAD-like_sf"/>
</dbReference>
<dbReference type="GO" id="GO:0003993">
    <property type="term" value="F:acid phosphatase activity"/>
    <property type="evidence" value="ECO:0007669"/>
    <property type="project" value="TreeGrafter"/>
</dbReference>
<dbReference type="AlphaFoldDB" id="A0A1E5V301"/>
<protein>
    <recommendedName>
        <fullName evidence="4">Magnesium-dependent phosphatase 1</fullName>
    </recommendedName>
</protein>
<dbReference type="STRING" id="888268.A0A1E5V301"/>
<sequence>MAATAAVDDGDSSEPWWRRKRPRRPPPPPEEDAEAVKAEALGLMSALPVLPRLVVFDLDHTLWPFQWSVLLPQSSILLIPADIFLLYSASIYAEILLGIDRLPKDEIPYLYPQARGILNALKDKGVEMAIASRASRRGVAKSYLENLGINFMFGVQTNKLGVSCVRVEKGITLEKLRIGLSNFAKASASPKADPTRTGLSSFVKTSAAPKAEPTES</sequence>
<dbReference type="InterPro" id="IPR010036">
    <property type="entry name" value="MDP_1_eu_arc"/>
</dbReference>
<organism evidence="2 3">
    <name type="scientific">Dichanthelium oligosanthes</name>
    <dbReference type="NCBI Taxonomy" id="888268"/>
    <lineage>
        <taxon>Eukaryota</taxon>
        <taxon>Viridiplantae</taxon>
        <taxon>Streptophyta</taxon>
        <taxon>Embryophyta</taxon>
        <taxon>Tracheophyta</taxon>
        <taxon>Spermatophyta</taxon>
        <taxon>Magnoliopsida</taxon>
        <taxon>Liliopsida</taxon>
        <taxon>Poales</taxon>
        <taxon>Poaceae</taxon>
        <taxon>PACMAD clade</taxon>
        <taxon>Panicoideae</taxon>
        <taxon>Panicodae</taxon>
        <taxon>Paniceae</taxon>
        <taxon>Dichantheliinae</taxon>
        <taxon>Dichanthelium</taxon>
    </lineage>
</organism>
<dbReference type="Proteomes" id="UP000095767">
    <property type="component" value="Unassembled WGS sequence"/>
</dbReference>
<dbReference type="PANTHER" id="PTHR17901:SF14">
    <property type="entry name" value="MAGNESIUM-DEPENDENT PHOSPHATASE 1"/>
    <property type="match status" value="1"/>
</dbReference>
<dbReference type="InterPro" id="IPR023214">
    <property type="entry name" value="HAD_sf"/>
</dbReference>
<gene>
    <name evidence="2" type="ORF">BAE44_0019435</name>
</gene>
<dbReference type="Gene3D" id="3.40.50.1000">
    <property type="entry name" value="HAD superfamily/HAD-like"/>
    <property type="match status" value="1"/>
</dbReference>
<dbReference type="Pfam" id="PF12689">
    <property type="entry name" value="Acid_PPase"/>
    <property type="match status" value="1"/>
</dbReference>
<proteinExistence type="predicted"/>
<dbReference type="PANTHER" id="PTHR17901">
    <property type="entry name" value="MAGNESIUM-DEPENDENT PHOSPHATASE 1 MDP1"/>
    <property type="match status" value="1"/>
</dbReference>
<keyword evidence="3" id="KW-1185">Reference proteome</keyword>
<evidence type="ECO:0000313" key="3">
    <source>
        <dbReference type="Proteomes" id="UP000095767"/>
    </source>
</evidence>
<evidence type="ECO:0000313" key="2">
    <source>
        <dbReference type="EMBL" id="OEL19546.1"/>
    </source>
</evidence>
<name>A0A1E5V301_9POAL</name>
<dbReference type="SUPFAM" id="SSF56784">
    <property type="entry name" value="HAD-like"/>
    <property type="match status" value="1"/>
</dbReference>
<comment type="caution">
    <text evidence="2">The sequence shown here is derived from an EMBL/GenBank/DDBJ whole genome shotgun (WGS) entry which is preliminary data.</text>
</comment>
<feature type="region of interest" description="Disordered" evidence="1">
    <location>
        <begin position="1"/>
        <end position="32"/>
    </location>
</feature>
<accession>A0A1E5V301</accession>
<feature type="region of interest" description="Disordered" evidence="1">
    <location>
        <begin position="187"/>
        <end position="216"/>
    </location>
</feature>
<evidence type="ECO:0008006" key="4">
    <source>
        <dbReference type="Google" id="ProtNLM"/>
    </source>
</evidence>
<dbReference type="EMBL" id="LWDX02053269">
    <property type="protein sequence ID" value="OEL19546.1"/>
    <property type="molecule type" value="Genomic_DNA"/>
</dbReference>